<dbReference type="CDD" id="cd22529">
    <property type="entry name" value="KH-II_NusA_rpt2"/>
    <property type="match status" value="1"/>
</dbReference>
<keyword evidence="1 7" id="KW-0806">Transcription termination</keyword>
<dbReference type="FunFam" id="3.30.300.20:FF:000005">
    <property type="entry name" value="Transcription termination/antitermination protein NusA"/>
    <property type="match status" value="1"/>
</dbReference>
<comment type="subcellular location">
    <subcellularLocation>
        <location evidence="7">Cytoplasm</location>
    </subcellularLocation>
</comment>
<evidence type="ECO:0000259" key="8">
    <source>
        <dbReference type="SMART" id="SM00322"/>
    </source>
</evidence>
<dbReference type="SUPFAM" id="SSF47789">
    <property type="entry name" value="C-terminal domain of RNA polymerase alpha subunit"/>
    <property type="match status" value="1"/>
</dbReference>
<dbReference type="SMART" id="SM00322">
    <property type="entry name" value="KH"/>
    <property type="match status" value="2"/>
</dbReference>
<dbReference type="SUPFAM" id="SSF50249">
    <property type="entry name" value="Nucleic acid-binding proteins"/>
    <property type="match status" value="1"/>
</dbReference>
<dbReference type="Proteomes" id="UP000179069">
    <property type="component" value="Unassembled WGS sequence"/>
</dbReference>
<dbReference type="InterPro" id="IPR010213">
    <property type="entry name" value="TF_NusA"/>
</dbReference>
<dbReference type="InterPro" id="IPR009019">
    <property type="entry name" value="KH_sf_prok-type"/>
</dbReference>
<feature type="domain" description="K Homology" evidence="8">
    <location>
        <begin position="280"/>
        <end position="359"/>
    </location>
</feature>
<dbReference type="CDD" id="cd04455">
    <property type="entry name" value="S1_NusA"/>
    <property type="match status" value="1"/>
</dbReference>
<feature type="domain" description="K Homology" evidence="8">
    <location>
        <begin position="209"/>
        <end position="275"/>
    </location>
</feature>
<evidence type="ECO:0000256" key="1">
    <source>
        <dbReference type="ARBA" id="ARBA00022472"/>
    </source>
</evidence>
<dbReference type="GO" id="GO:0003723">
    <property type="term" value="F:RNA binding"/>
    <property type="evidence" value="ECO:0007669"/>
    <property type="project" value="UniProtKB-UniRule"/>
</dbReference>
<sequence length="387" mass="42145">MAPQTTARTEFAAALNQICAERGIEPEVVLDTIKAAIIAAYRKDYGIDEEIEYEVEIDATTGAARIFKNVGKKKEDITPPGFGRIAAQTAKQVILQRVREAEKDAIISEYTEKVGSIINGMVLRFDGPNIIIDIGRGQGTMPPQEQIQSERYKLNQRLVFFIADIRETMKGKTIIVSRTHPGLVEQLFAREVPEVASKAVEIKAVAREGGMRTKIAVDSTQEGVDPVGSCVGQRGIRVQAVINELAGEKIDIIQYSQKPEAFIASALAPAEGIKVELDEERKKAVVTVPDDQLSLAIGRGGQNVRLAAKLTEYKIDIQGESGEKAISVTGKEEYEIDSLGLSSRVRNALVAANILNTEQLKGKSKKDLKAIKGLGPKAIAEILEKLK</sequence>
<gene>
    <name evidence="7" type="primary">nusA</name>
    <name evidence="9" type="ORF">A2785_00010</name>
</gene>
<evidence type="ECO:0000256" key="2">
    <source>
        <dbReference type="ARBA" id="ARBA00022490"/>
    </source>
</evidence>
<dbReference type="InterPro" id="IPR030842">
    <property type="entry name" value="TF_NusA_bacterial"/>
</dbReference>
<dbReference type="InterPro" id="IPR036555">
    <property type="entry name" value="NusA_N_sf"/>
</dbReference>
<dbReference type="FunFam" id="3.30.300.20:FF:000002">
    <property type="entry name" value="Transcription termination/antitermination protein NusA"/>
    <property type="match status" value="1"/>
</dbReference>
<dbReference type="PROSITE" id="PS50084">
    <property type="entry name" value="KH_TYPE_1"/>
    <property type="match status" value="1"/>
</dbReference>
<evidence type="ECO:0000313" key="10">
    <source>
        <dbReference type="Proteomes" id="UP000179069"/>
    </source>
</evidence>
<dbReference type="Gene3D" id="2.40.50.140">
    <property type="entry name" value="Nucleic acid-binding proteins"/>
    <property type="match status" value="1"/>
</dbReference>
<dbReference type="Gene3D" id="3.30.300.20">
    <property type="match status" value="2"/>
</dbReference>
<dbReference type="InterPro" id="IPR012340">
    <property type="entry name" value="NA-bd_OB-fold"/>
</dbReference>
<dbReference type="Gene3D" id="3.30.1480.10">
    <property type="entry name" value="NusA, N-terminal domain"/>
    <property type="match status" value="1"/>
</dbReference>
<dbReference type="Pfam" id="PF26594">
    <property type="entry name" value="KH_NusA_2nd"/>
    <property type="match status" value="1"/>
</dbReference>
<keyword evidence="2 7" id="KW-0963">Cytoplasm</keyword>
<evidence type="ECO:0000256" key="4">
    <source>
        <dbReference type="ARBA" id="ARBA00022884"/>
    </source>
</evidence>
<dbReference type="InterPro" id="IPR013735">
    <property type="entry name" value="TF_NusA_N"/>
</dbReference>
<comment type="caution">
    <text evidence="9">The sequence shown here is derived from an EMBL/GenBank/DDBJ whole genome shotgun (WGS) entry which is preliminary data.</text>
</comment>
<dbReference type="NCBIfam" id="TIGR01953">
    <property type="entry name" value="NusA"/>
    <property type="match status" value="1"/>
</dbReference>
<evidence type="ECO:0000256" key="6">
    <source>
        <dbReference type="ARBA" id="ARBA00023163"/>
    </source>
</evidence>
<keyword evidence="6 7" id="KW-0804">Transcription</keyword>
<proteinExistence type="inferred from homology"/>
<dbReference type="Gene3D" id="1.10.150.20">
    <property type="entry name" value="5' to 3' exonuclease, C-terminal subdomain"/>
    <property type="match status" value="1"/>
</dbReference>
<keyword evidence="3 7" id="KW-0889">Transcription antitermination</keyword>
<dbReference type="Pfam" id="PF03118">
    <property type="entry name" value="RNA_pol_A_CTD"/>
    <property type="match status" value="1"/>
</dbReference>
<comment type="function">
    <text evidence="7">Participates in both transcription termination and antitermination.</text>
</comment>
<dbReference type="InterPro" id="IPR025249">
    <property type="entry name" value="TF_NusA_KH_1st"/>
</dbReference>
<dbReference type="PANTHER" id="PTHR22648:SF0">
    <property type="entry name" value="TRANSCRIPTION TERMINATION_ANTITERMINATION PROTEIN NUSA"/>
    <property type="match status" value="1"/>
</dbReference>
<dbReference type="Pfam" id="PF13184">
    <property type="entry name" value="KH_NusA_1st"/>
    <property type="match status" value="1"/>
</dbReference>
<dbReference type="GO" id="GO:0031564">
    <property type="term" value="P:transcription antitermination"/>
    <property type="evidence" value="ECO:0007669"/>
    <property type="project" value="UniProtKB-UniRule"/>
</dbReference>
<keyword evidence="4 7" id="KW-0694">RNA-binding</keyword>
<evidence type="ECO:0000313" key="9">
    <source>
        <dbReference type="EMBL" id="OGY16323.1"/>
    </source>
</evidence>
<dbReference type="InterPro" id="IPR004087">
    <property type="entry name" value="KH_dom"/>
</dbReference>
<dbReference type="InterPro" id="IPR011260">
    <property type="entry name" value="RNAP_asu_C"/>
</dbReference>
<name>A0A1G1VLS7_9BACT</name>
<protein>
    <recommendedName>
        <fullName evidence="7">Transcription termination/antitermination protein NusA</fullName>
    </recommendedName>
</protein>
<reference evidence="9 10" key="1">
    <citation type="journal article" date="2016" name="Nat. Commun.">
        <title>Thousands of microbial genomes shed light on interconnected biogeochemical processes in an aquifer system.</title>
        <authorList>
            <person name="Anantharaman K."/>
            <person name="Brown C.T."/>
            <person name="Hug L.A."/>
            <person name="Sharon I."/>
            <person name="Castelle C.J."/>
            <person name="Probst A.J."/>
            <person name="Thomas B.C."/>
            <person name="Singh A."/>
            <person name="Wilkins M.J."/>
            <person name="Karaoz U."/>
            <person name="Brodie E.L."/>
            <person name="Williams K.H."/>
            <person name="Hubbard S.S."/>
            <person name="Banfield J.F."/>
        </authorList>
    </citation>
    <scope>NUCLEOTIDE SEQUENCE [LARGE SCALE GENOMIC DNA]</scope>
</reference>
<dbReference type="Pfam" id="PF08529">
    <property type="entry name" value="NusA_N"/>
    <property type="match status" value="2"/>
</dbReference>
<dbReference type="GO" id="GO:0003677">
    <property type="term" value="F:DNA binding"/>
    <property type="evidence" value="ECO:0007669"/>
    <property type="project" value="InterPro"/>
</dbReference>
<dbReference type="GO" id="GO:0005829">
    <property type="term" value="C:cytosol"/>
    <property type="evidence" value="ECO:0007669"/>
    <property type="project" value="TreeGrafter"/>
</dbReference>
<dbReference type="EMBL" id="MHCI01000017">
    <property type="protein sequence ID" value="OGY16323.1"/>
    <property type="molecule type" value="Genomic_DNA"/>
</dbReference>
<accession>A0A1G1VLS7</accession>
<dbReference type="InterPro" id="IPR015946">
    <property type="entry name" value="KH_dom-like_a/b"/>
</dbReference>
<dbReference type="GO" id="GO:0006353">
    <property type="term" value="P:DNA-templated transcription termination"/>
    <property type="evidence" value="ECO:0007669"/>
    <property type="project" value="UniProtKB-UniRule"/>
</dbReference>
<dbReference type="InterPro" id="IPR058582">
    <property type="entry name" value="KH_NusA_2nd"/>
</dbReference>
<keyword evidence="5 7" id="KW-0805">Transcription regulation</keyword>
<dbReference type="PANTHER" id="PTHR22648">
    <property type="entry name" value="TRANSCRIPTION TERMINATION FACTOR NUSA"/>
    <property type="match status" value="1"/>
</dbReference>
<evidence type="ECO:0000256" key="7">
    <source>
        <dbReference type="HAMAP-Rule" id="MF_00945"/>
    </source>
</evidence>
<evidence type="ECO:0000256" key="5">
    <source>
        <dbReference type="ARBA" id="ARBA00023015"/>
    </source>
</evidence>
<dbReference type="GO" id="GO:0003899">
    <property type="term" value="F:DNA-directed RNA polymerase activity"/>
    <property type="evidence" value="ECO:0007669"/>
    <property type="project" value="InterPro"/>
</dbReference>
<dbReference type="SUPFAM" id="SSF54814">
    <property type="entry name" value="Prokaryotic type KH domain (KH-domain type II)"/>
    <property type="match status" value="2"/>
</dbReference>
<dbReference type="SUPFAM" id="SSF69705">
    <property type="entry name" value="Transcription factor NusA, N-terminal domain"/>
    <property type="match status" value="1"/>
</dbReference>
<comment type="similarity">
    <text evidence="7">Belongs to the NusA family.</text>
</comment>
<evidence type="ECO:0000256" key="3">
    <source>
        <dbReference type="ARBA" id="ARBA00022814"/>
    </source>
</evidence>
<dbReference type="AlphaFoldDB" id="A0A1G1VLS7"/>
<dbReference type="GO" id="GO:0003700">
    <property type="term" value="F:DNA-binding transcription factor activity"/>
    <property type="evidence" value="ECO:0007669"/>
    <property type="project" value="InterPro"/>
</dbReference>
<dbReference type="HAMAP" id="MF_00945_B">
    <property type="entry name" value="NusA_B"/>
    <property type="match status" value="1"/>
</dbReference>
<comment type="subunit">
    <text evidence="7">Monomer. Binds directly to the core enzyme of the DNA-dependent RNA polymerase and to nascent RNA.</text>
</comment>
<dbReference type="CDD" id="cd02134">
    <property type="entry name" value="KH-II_NusA_rpt1"/>
    <property type="match status" value="1"/>
</dbReference>
<organism evidence="9 10">
    <name type="scientific">Candidatus Chisholmbacteria bacterium RIFCSPHIGHO2_01_FULL_49_18</name>
    <dbReference type="NCBI Taxonomy" id="1797590"/>
    <lineage>
        <taxon>Bacteria</taxon>
        <taxon>Candidatus Chisholmiibacteriota</taxon>
    </lineage>
</organism>